<keyword evidence="2" id="KW-1185">Reference proteome</keyword>
<dbReference type="RefSeq" id="WP_078708747.1">
    <property type="nucleotide sequence ID" value="NZ_FUXL01000008.1"/>
</dbReference>
<evidence type="ECO:0000313" key="2">
    <source>
        <dbReference type="Proteomes" id="UP000190135"/>
    </source>
</evidence>
<gene>
    <name evidence="1" type="ORF">SAMN05428963_1084</name>
</gene>
<protein>
    <submittedName>
        <fullName evidence="1">Uncharacterized protein</fullName>
    </submittedName>
</protein>
<dbReference type="Pfam" id="PF20121">
    <property type="entry name" value="DUF6511"/>
    <property type="match status" value="1"/>
</dbReference>
<dbReference type="InterPro" id="IPR045422">
    <property type="entry name" value="DUF6511"/>
</dbReference>
<sequence length="115" mass="12675">MTFTPTAAKDGTPTVCHVCGMHAVGIGIGKPTGDPRYLCSECLTLLERIREVRRFDPYEMKAREGGMDAAAPLVEEFGADLSEWSEDQVLRFVGTIWRGCADRLHKTLSEGEAPF</sequence>
<reference evidence="1 2" key="1">
    <citation type="submission" date="2017-02" db="EMBL/GenBank/DDBJ databases">
        <authorList>
            <person name="Peterson S.W."/>
        </authorList>
    </citation>
    <scope>NUCLEOTIDE SEQUENCE [LARGE SCALE GENOMIC DNA]</scope>
    <source>
        <strain evidence="1 2">USBA 369</strain>
    </source>
</reference>
<proteinExistence type="predicted"/>
<organism evidence="1 2">
    <name type="scientific">Consotaella salsifontis</name>
    <dbReference type="NCBI Taxonomy" id="1365950"/>
    <lineage>
        <taxon>Bacteria</taxon>
        <taxon>Pseudomonadati</taxon>
        <taxon>Pseudomonadota</taxon>
        <taxon>Alphaproteobacteria</taxon>
        <taxon>Hyphomicrobiales</taxon>
        <taxon>Aurantimonadaceae</taxon>
        <taxon>Consotaella</taxon>
    </lineage>
</organism>
<evidence type="ECO:0000313" key="1">
    <source>
        <dbReference type="EMBL" id="SKA19898.1"/>
    </source>
</evidence>
<dbReference type="STRING" id="1365950.SAMN05428963_1084"/>
<dbReference type="AlphaFoldDB" id="A0A1T4RVX4"/>
<dbReference type="EMBL" id="FUXL01000008">
    <property type="protein sequence ID" value="SKA19898.1"/>
    <property type="molecule type" value="Genomic_DNA"/>
</dbReference>
<accession>A0A1T4RVX4</accession>
<name>A0A1T4RVX4_9HYPH</name>
<dbReference type="OrthoDB" id="8447695at2"/>
<dbReference type="Proteomes" id="UP000190135">
    <property type="component" value="Unassembled WGS sequence"/>
</dbReference>